<feature type="compositionally biased region" description="Polar residues" evidence="1">
    <location>
        <begin position="60"/>
        <end position="98"/>
    </location>
</feature>
<proteinExistence type="predicted"/>
<dbReference type="Gene3D" id="3.90.70.80">
    <property type="match status" value="1"/>
</dbReference>
<evidence type="ECO:0000313" key="2">
    <source>
        <dbReference type="EMBL" id="CAC5398208.1"/>
    </source>
</evidence>
<accession>A0A6J8CP26</accession>
<evidence type="ECO:0000256" key="1">
    <source>
        <dbReference type="SAM" id="MobiDB-lite"/>
    </source>
</evidence>
<dbReference type="InterPro" id="IPR038765">
    <property type="entry name" value="Papain-like_cys_pep_sf"/>
</dbReference>
<sequence length="250" mass="28677">MIITPVIPIDQHQQMILLNAWTGYCQKKTETKAKRKKNQKDRQSKKINSKSDKNKRKPTLTPNENQLTGKDNSLNEKSNSNANNQEKVGTTKDNTTVSSEDIDLRRVMEISEQVATFNELATVHHEQRLDDLLFENSLQRKPVSADGNCFFQSALPLIPNTYSVQSLRKTLCDHIIDNAKEYVGFFAVSDLSESFDEDISWIDFRTEIDEFSVNGSWTNRAADLLPLALANWVDRPSKYFQVCLIRQFET</sequence>
<dbReference type="EMBL" id="CACVKT020005842">
    <property type="protein sequence ID" value="CAC5398208.1"/>
    <property type="molecule type" value="Genomic_DNA"/>
</dbReference>
<evidence type="ECO:0000313" key="3">
    <source>
        <dbReference type="Proteomes" id="UP000507470"/>
    </source>
</evidence>
<dbReference type="OrthoDB" id="6161632at2759"/>
<gene>
    <name evidence="2" type="ORF">MCOR_32592</name>
</gene>
<feature type="compositionally biased region" description="Basic and acidic residues" evidence="1">
    <location>
        <begin position="40"/>
        <end position="52"/>
    </location>
</feature>
<name>A0A6J8CP26_MYTCO</name>
<keyword evidence="3" id="KW-1185">Reference proteome</keyword>
<organism evidence="2 3">
    <name type="scientific">Mytilus coruscus</name>
    <name type="common">Sea mussel</name>
    <dbReference type="NCBI Taxonomy" id="42192"/>
    <lineage>
        <taxon>Eukaryota</taxon>
        <taxon>Metazoa</taxon>
        <taxon>Spiralia</taxon>
        <taxon>Lophotrochozoa</taxon>
        <taxon>Mollusca</taxon>
        <taxon>Bivalvia</taxon>
        <taxon>Autobranchia</taxon>
        <taxon>Pteriomorphia</taxon>
        <taxon>Mytilida</taxon>
        <taxon>Mytiloidea</taxon>
        <taxon>Mytilidae</taxon>
        <taxon>Mytilinae</taxon>
        <taxon>Mytilus</taxon>
    </lineage>
</organism>
<dbReference type="AlphaFoldDB" id="A0A6J8CP26"/>
<evidence type="ECO:0008006" key="4">
    <source>
        <dbReference type="Google" id="ProtNLM"/>
    </source>
</evidence>
<protein>
    <recommendedName>
        <fullName evidence="4">OTU domain-containing protein</fullName>
    </recommendedName>
</protein>
<dbReference type="SUPFAM" id="SSF54001">
    <property type="entry name" value="Cysteine proteinases"/>
    <property type="match status" value="1"/>
</dbReference>
<feature type="region of interest" description="Disordered" evidence="1">
    <location>
        <begin position="29"/>
        <end position="98"/>
    </location>
</feature>
<dbReference type="Proteomes" id="UP000507470">
    <property type="component" value="Unassembled WGS sequence"/>
</dbReference>
<reference evidence="2 3" key="1">
    <citation type="submission" date="2020-06" db="EMBL/GenBank/DDBJ databases">
        <authorList>
            <person name="Li R."/>
            <person name="Bekaert M."/>
        </authorList>
    </citation>
    <scope>NUCLEOTIDE SEQUENCE [LARGE SCALE GENOMIC DNA]</scope>
    <source>
        <strain evidence="3">wild</strain>
    </source>
</reference>